<proteinExistence type="predicted"/>
<evidence type="ECO:0000313" key="2">
    <source>
        <dbReference type="Proteomes" id="UP000821845"/>
    </source>
</evidence>
<gene>
    <name evidence="1" type="ORF">HPB50_007068</name>
</gene>
<dbReference type="Proteomes" id="UP000821845">
    <property type="component" value="Chromosome 3"/>
</dbReference>
<comment type="caution">
    <text evidence="1">The sequence shown here is derived from an EMBL/GenBank/DDBJ whole genome shotgun (WGS) entry which is preliminary data.</text>
</comment>
<evidence type="ECO:0000313" key="1">
    <source>
        <dbReference type="EMBL" id="KAH6935617.1"/>
    </source>
</evidence>
<keyword evidence="2" id="KW-1185">Reference proteome</keyword>
<accession>A0ACB7SR64</accession>
<organism evidence="1 2">
    <name type="scientific">Hyalomma asiaticum</name>
    <name type="common">Tick</name>
    <dbReference type="NCBI Taxonomy" id="266040"/>
    <lineage>
        <taxon>Eukaryota</taxon>
        <taxon>Metazoa</taxon>
        <taxon>Ecdysozoa</taxon>
        <taxon>Arthropoda</taxon>
        <taxon>Chelicerata</taxon>
        <taxon>Arachnida</taxon>
        <taxon>Acari</taxon>
        <taxon>Parasitiformes</taxon>
        <taxon>Ixodida</taxon>
        <taxon>Ixodoidea</taxon>
        <taxon>Ixodidae</taxon>
        <taxon>Hyalomminae</taxon>
        <taxon>Hyalomma</taxon>
    </lineage>
</organism>
<reference evidence="1" key="1">
    <citation type="submission" date="2020-05" db="EMBL/GenBank/DDBJ databases">
        <title>Large-scale comparative analyses of tick genomes elucidate their genetic diversity and vector capacities.</title>
        <authorList>
            <person name="Jia N."/>
            <person name="Wang J."/>
            <person name="Shi W."/>
            <person name="Du L."/>
            <person name="Sun Y."/>
            <person name="Zhan W."/>
            <person name="Jiang J."/>
            <person name="Wang Q."/>
            <person name="Zhang B."/>
            <person name="Ji P."/>
            <person name="Sakyi L.B."/>
            <person name="Cui X."/>
            <person name="Yuan T."/>
            <person name="Jiang B."/>
            <person name="Yang W."/>
            <person name="Lam T.T.-Y."/>
            <person name="Chang Q."/>
            <person name="Ding S."/>
            <person name="Wang X."/>
            <person name="Zhu J."/>
            <person name="Ruan X."/>
            <person name="Zhao L."/>
            <person name="Wei J."/>
            <person name="Que T."/>
            <person name="Du C."/>
            <person name="Cheng J."/>
            <person name="Dai P."/>
            <person name="Han X."/>
            <person name="Huang E."/>
            <person name="Gao Y."/>
            <person name="Liu J."/>
            <person name="Shao H."/>
            <person name="Ye R."/>
            <person name="Li L."/>
            <person name="Wei W."/>
            <person name="Wang X."/>
            <person name="Wang C."/>
            <person name="Yang T."/>
            <person name="Huo Q."/>
            <person name="Li W."/>
            <person name="Guo W."/>
            <person name="Chen H."/>
            <person name="Zhou L."/>
            <person name="Ni X."/>
            <person name="Tian J."/>
            <person name="Zhou Y."/>
            <person name="Sheng Y."/>
            <person name="Liu T."/>
            <person name="Pan Y."/>
            <person name="Xia L."/>
            <person name="Li J."/>
            <person name="Zhao F."/>
            <person name="Cao W."/>
        </authorList>
    </citation>
    <scope>NUCLEOTIDE SEQUENCE</scope>
    <source>
        <strain evidence="1">Hyas-2018</strain>
    </source>
</reference>
<protein>
    <submittedName>
        <fullName evidence="1">Uncharacterized protein</fullName>
    </submittedName>
</protein>
<dbReference type="EMBL" id="CM023483">
    <property type="protein sequence ID" value="KAH6935617.1"/>
    <property type="molecule type" value="Genomic_DNA"/>
</dbReference>
<sequence>MQHARKHREITSESIGSPPFLSHLNTCGESRTRSEEGIDASSSRDSAALSRHPARKTALNIYDGALITQAVGRRQFVKLPIIYIRPLCCPPRPAPLALHRPAVQLRTIAEMRPAQRMNVRMLGAFRRHPLLFGRRPKGESSSSRRRPLMRQDDGAAHENATVESSAARSQMGIGDHKDREWKFARSKLWMGYFDEGSTLPPPFNLIISPKSVWYFLRGFVRLGRFLCKSAFAARPRFQHSAVKVKPDVDPPCNCRRHDARLHALSVFLVTREPLGTV</sequence>
<name>A0ACB7SR64_HYAAI</name>